<reference evidence="3" key="1">
    <citation type="submission" date="2022-08" db="EMBL/GenBank/DDBJ databases">
        <authorList>
            <consortium name="DOE Joint Genome Institute"/>
            <person name="Min B."/>
            <person name="Riley R."/>
            <person name="Sierra-Patev S."/>
            <person name="Naranjo-Ortiz M."/>
            <person name="Looney B."/>
            <person name="Konkel Z."/>
            <person name="Slot J.C."/>
            <person name="Sakamoto Y."/>
            <person name="Steenwyk J.L."/>
            <person name="Rokas A."/>
            <person name="Carro J."/>
            <person name="Camarero S."/>
            <person name="Ferreira P."/>
            <person name="Molpeceres G."/>
            <person name="Ruiz-Duenas F.J."/>
            <person name="Serrano A."/>
            <person name="Henrissat B."/>
            <person name="Drula E."/>
            <person name="Hughes K.W."/>
            <person name="Mata J.L."/>
            <person name="Ishikawa N.K."/>
            <person name="Vargas-Isla R."/>
            <person name="Ushijima S."/>
            <person name="Smith C.A."/>
            <person name="Ahrendt S."/>
            <person name="Andreopoulos W."/>
            <person name="He G."/>
            <person name="Labutti K."/>
            <person name="Lipzen A."/>
            <person name="Ng V."/>
            <person name="Sandor L."/>
            <person name="Barry K."/>
            <person name="Martinez A.T."/>
            <person name="Xiao Y."/>
            <person name="Gibbons J.G."/>
            <person name="Terashima K."/>
            <person name="Hibbett D.S."/>
            <person name="Grigoriev I.V."/>
        </authorList>
    </citation>
    <scope>NUCLEOTIDE SEQUENCE</scope>
    <source>
        <strain evidence="3">TFB10827</strain>
    </source>
</reference>
<evidence type="ECO:0000313" key="4">
    <source>
        <dbReference type="Proteomes" id="UP001163828"/>
    </source>
</evidence>
<accession>A0ABQ8QIF3</accession>
<feature type="compositionally biased region" description="Polar residues" evidence="1">
    <location>
        <begin position="313"/>
        <end position="329"/>
    </location>
</feature>
<dbReference type="PROSITE" id="PS50181">
    <property type="entry name" value="FBOX"/>
    <property type="match status" value="1"/>
</dbReference>
<dbReference type="Proteomes" id="UP001163828">
    <property type="component" value="Unassembled WGS sequence"/>
</dbReference>
<protein>
    <recommendedName>
        <fullName evidence="2">F-box domain-containing protein</fullName>
    </recommendedName>
</protein>
<organism evidence="3 4">
    <name type="scientific">Lentinula boryana</name>
    <dbReference type="NCBI Taxonomy" id="40481"/>
    <lineage>
        <taxon>Eukaryota</taxon>
        <taxon>Fungi</taxon>
        <taxon>Dikarya</taxon>
        <taxon>Basidiomycota</taxon>
        <taxon>Agaricomycotina</taxon>
        <taxon>Agaricomycetes</taxon>
        <taxon>Agaricomycetidae</taxon>
        <taxon>Agaricales</taxon>
        <taxon>Marasmiineae</taxon>
        <taxon>Omphalotaceae</taxon>
        <taxon>Lentinula</taxon>
    </lineage>
</organism>
<gene>
    <name evidence="3" type="ORF">F5050DRAFT_1745860</name>
</gene>
<dbReference type="CDD" id="cd09917">
    <property type="entry name" value="F-box_SF"/>
    <property type="match status" value="1"/>
</dbReference>
<dbReference type="InterPro" id="IPR001810">
    <property type="entry name" value="F-box_dom"/>
</dbReference>
<feature type="domain" description="F-box" evidence="2">
    <location>
        <begin position="1"/>
        <end position="41"/>
    </location>
</feature>
<proteinExistence type="predicted"/>
<evidence type="ECO:0000256" key="1">
    <source>
        <dbReference type="SAM" id="MobiDB-lite"/>
    </source>
</evidence>
<feature type="region of interest" description="Disordered" evidence="1">
    <location>
        <begin position="306"/>
        <end position="333"/>
    </location>
</feature>
<name>A0ABQ8QIF3_9AGAR</name>
<keyword evidence="4" id="KW-1185">Reference proteome</keyword>
<dbReference type="EMBL" id="MU790562">
    <property type="protein sequence ID" value="KAJ3998295.1"/>
    <property type="molecule type" value="Genomic_DNA"/>
</dbReference>
<evidence type="ECO:0000313" key="3">
    <source>
        <dbReference type="EMBL" id="KAJ3998295.1"/>
    </source>
</evidence>
<comment type="caution">
    <text evidence="3">The sequence shown here is derived from an EMBL/GenBank/DDBJ whole genome shotgun (WGS) entry which is preliminary data.</text>
</comment>
<evidence type="ECO:0000259" key="2">
    <source>
        <dbReference type="PROSITE" id="PS50181"/>
    </source>
</evidence>
<sequence>MLPLELMDAVCENLAPADLARLSYTCSSAHQAAQRQLYRHVSISSSRRNMSVVLTLARRRQIAHYVRTFSIELDSHSTPFRPFYLQLSCALSGMTELTSLHLSADPTASWILEGIAFPRMVHFACPFPVDSYVSNFLKRTPALLELEVDPTSCRNEQPAPVLASSSVPLLQQFVGSSRAAEAIIPSRPVQSVQLTAGDLTEEVATCLSDSTAGIAILSARTSSAPAALLQLLSQKMQCLVHVRLLATYTYPEAHYIVSGCSICLISFSYQAFQTFYEHIAGALNAFPYLQTFELSGMHWGSEERKDSSDRQRVWQSQPLKSESNSTSESLDVDPYSDLFYAY</sequence>